<evidence type="ECO:0000256" key="3">
    <source>
        <dbReference type="ARBA" id="ARBA00023004"/>
    </source>
</evidence>
<dbReference type="InterPro" id="IPR002401">
    <property type="entry name" value="Cyt_P450_E_grp-I"/>
</dbReference>
<dbReference type="GO" id="GO:0005506">
    <property type="term" value="F:iron ion binding"/>
    <property type="evidence" value="ECO:0007669"/>
    <property type="project" value="InterPro"/>
</dbReference>
<keyword evidence="2 4" id="KW-0479">Metal-binding</keyword>
<evidence type="ECO:0000256" key="2">
    <source>
        <dbReference type="ARBA" id="ARBA00022723"/>
    </source>
</evidence>
<dbReference type="Proteomes" id="UP001283341">
    <property type="component" value="Unassembled WGS sequence"/>
</dbReference>
<dbReference type="InterPro" id="IPR001128">
    <property type="entry name" value="Cyt_P450"/>
</dbReference>
<organism evidence="6 7">
    <name type="scientific">Apodospora peruviana</name>
    <dbReference type="NCBI Taxonomy" id="516989"/>
    <lineage>
        <taxon>Eukaryota</taxon>
        <taxon>Fungi</taxon>
        <taxon>Dikarya</taxon>
        <taxon>Ascomycota</taxon>
        <taxon>Pezizomycotina</taxon>
        <taxon>Sordariomycetes</taxon>
        <taxon>Sordariomycetidae</taxon>
        <taxon>Sordariales</taxon>
        <taxon>Lasiosphaeriaceae</taxon>
        <taxon>Apodospora</taxon>
    </lineage>
</organism>
<evidence type="ECO:0000256" key="5">
    <source>
        <dbReference type="SAM" id="Phobius"/>
    </source>
</evidence>
<feature type="transmembrane region" description="Helical" evidence="5">
    <location>
        <begin position="20"/>
        <end position="38"/>
    </location>
</feature>
<dbReference type="EMBL" id="JAUEDM010000008">
    <property type="protein sequence ID" value="KAK3312760.1"/>
    <property type="molecule type" value="Genomic_DNA"/>
</dbReference>
<dbReference type="AlphaFoldDB" id="A0AAE0HTT9"/>
<evidence type="ECO:0000313" key="7">
    <source>
        <dbReference type="Proteomes" id="UP001283341"/>
    </source>
</evidence>
<dbReference type="InterPro" id="IPR050121">
    <property type="entry name" value="Cytochrome_P450_monoxygenase"/>
</dbReference>
<dbReference type="PRINTS" id="PR00463">
    <property type="entry name" value="EP450I"/>
</dbReference>
<reference evidence="6" key="1">
    <citation type="journal article" date="2023" name="Mol. Phylogenet. Evol.">
        <title>Genome-scale phylogeny and comparative genomics of the fungal order Sordariales.</title>
        <authorList>
            <person name="Hensen N."/>
            <person name="Bonometti L."/>
            <person name="Westerberg I."/>
            <person name="Brannstrom I.O."/>
            <person name="Guillou S."/>
            <person name="Cros-Aarteil S."/>
            <person name="Calhoun S."/>
            <person name="Haridas S."/>
            <person name="Kuo A."/>
            <person name="Mondo S."/>
            <person name="Pangilinan J."/>
            <person name="Riley R."/>
            <person name="LaButti K."/>
            <person name="Andreopoulos B."/>
            <person name="Lipzen A."/>
            <person name="Chen C."/>
            <person name="Yan M."/>
            <person name="Daum C."/>
            <person name="Ng V."/>
            <person name="Clum A."/>
            <person name="Steindorff A."/>
            <person name="Ohm R.A."/>
            <person name="Martin F."/>
            <person name="Silar P."/>
            <person name="Natvig D.O."/>
            <person name="Lalanne C."/>
            <person name="Gautier V."/>
            <person name="Ament-Velasquez S.L."/>
            <person name="Kruys A."/>
            <person name="Hutchinson M.I."/>
            <person name="Powell A.J."/>
            <person name="Barry K."/>
            <person name="Miller A.N."/>
            <person name="Grigoriev I.V."/>
            <person name="Debuchy R."/>
            <person name="Gladieux P."/>
            <person name="Hiltunen Thoren M."/>
            <person name="Johannesson H."/>
        </authorList>
    </citation>
    <scope>NUCLEOTIDE SEQUENCE</scope>
    <source>
        <strain evidence="6">CBS 118394</strain>
    </source>
</reference>
<keyword evidence="5" id="KW-0812">Transmembrane</keyword>
<accession>A0AAE0HTT9</accession>
<dbReference type="InterPro" id="IPR036396">
    <property type="entry name" value="Cyt_P450_sf"/>
</dbReference>
<comment type="cofactor">
    <cofactor evidence="4">
        <name>heme</name>
        <dbReference type="ChEBI" id="CHEBI:30413"/>
    </cofactor>
</comment>
<keyword evidence="5" id="KW-1133">Transmembrane helix</keyword>
<dbReference type="Pfam" id="PF00067">
    <property type="entry name" value="p450"/>
    <property type="match status" value="1"/>
</dbReference>
<gene>
    <name evidence="6" type="ORF">B0H66DRAFT_380202</name>
</gene>
<dbReference type="SUPFAM" id="SSF48264">
    <property type="entry name" value="Cytochrome P450"/>
    <property type="match status" value="1"/>
</dbReference>
<proteinExistence type="predicted"/>
<dbReference type="CDD" id="cd11060">
    <property type="entry name" value="CYP57A1-like"/>
    <property type="match status" value="1"/>
</dbReference>
<reference evidence="6" key="2">
    <citation type="submission" date="2023-06" db="EMBL/GenBank/DDBJ databases">
        <authorList>
            <consortium name="Lawrence Berkeley National Laboratory"/>
            <person name="Haridas S."/>
            <person name="Hensen N."/>
            <person name="Bonometti L."/>
            <person name="Westerberg I."/>
            <person name="Brannstrom I.O."/>
            <person name="Guillou S."/>
            <person name="Cros-Aarteil S."/>
            <person name="Calhoun S."/>
            <person name="Kuo A."/>
            <person name="Mondo S."/>
            <person name="Pangilinan J."/>
            <person name="Riley R."/>
            <person name="Labutti K."/>
            <person name="Andreopoulos B."/>
            <person name="Lipzen A."/>
            <person name="Chen C."/>
            <person name="Yanf M."/>
            <person name="Daum C."/>
            <person name="Ng V."/>
            <person name="Clum A."/>
            <person name="Steindorff A."/>
            <person name="Ohm R."/>
            <person name="Martin F."/>
            <person name="Silar P."/>
            <person name="Natvig D."/>
            <person name="Lalanne C."/>
            <person name="Gautier V."/>
            <person name="Ament-Velasquez S.L."/>
            <person name="Kruys A."/>
            <person name="Hutchinson M.I."/>
            <person name="Powell A.J."/>
            <person name="Barry K."/>
            <person name="Miller A.N."/>
            <person name="Grigoriev I.V."/>
            <person name="Debuchy R."/>
            <person name="Gladieux P."/>
            <person name="Thoren M.H."/>
            <person name="Johannesson H."/>
        </authorList>
    </citation>
    <scope>NUCLEOTIDE SEQUENCE</scope>
    <source>
        <strain evidence="6">CBS 118394</strain>
    </source>
</reference>
<dbReference type="GO" id="GO:0016705">
    <property type="term" value="F:oxidoreductase activity, acting on paired donors, with incorporation or reduction of molecular oxygen"/>
    <property type="evidence" value="ECO:0007669"/>
    <property type="project" value="InterPro"/>
</dbReference>
<keyword evidence="5" id="KW-0472">Membrane</keyword>
<sequence>MADPFQQARESISRIPLPHINFTTAALTTLTAFLLWYTTTTIIQYRKLSHIPGPTLASLSLLWLLRTSSSTKAHLEFFDVTKKYGSIARIGPNVLLTDDPDLLRRMWAVRSDYKRSRWYKSLRLNPKRDSVVSTIDEELHNTLRAKLAAGYSGREVDGLEARLDRNILDLVGLIETKYMTANKPFDFGRKIQYLTLDILSDIGFSDRFGFLEADADLWEYLETLEKNFPTAMMLTVLPWVVELLGSPLLASLMPSDKDPIGIGRMIGVTNEMVAKRYVVGDEKKVVKRDMLGSFVNHGLTRDEAESETVLQVVAGSDTTAGAIRHTMLYILTNPRVMESMRREIDSHKLSWPVVTDAEARDMPYLQAVIREGLRMKPPITGVMLKDSPEQGDTWKGVYIPPGTKVGACVYGLLRREDIFGDDPEQFRPERWLEATPEKRLEMEGAVELIFSYGRFKCLGRNIAAIELNKTFVELIRRFDFAIVDPEKPWKSRNAGIFLINDFWMRAYPRAVQTT</sequence>
<dbReference type="Gene3D" id="1.10.630.10">
    <property type="entry name" value="Cytochrome P450"/>
    <property type="match status" value="1"/>
</dbReference>
<dbReference type="PRINTS" id="PR00385">
    <property type="entry name" value="P450"/>
</dbReference>
<dbReference type="GO" id="GO:0020037">
    <property type="term" value="F:heme binding"/>
    <property type="evidence" value="ECO:0007669"/>
    <property type="project" value="InterPro"/>
</dbReference>
<name>A0AAE0HTT9_9PEZI</name>
<feature type="binding site" description="axial binding residue" evidence="4">
    <location>
        <position position="457"/>
    </location>
    <ligand>
        <name>heme</name>
        <dbReference type="ChEBI" id="CHEBI:30413"/>
    </ligand>
    <ligandPart>
        <name>Fe</name>
        <dbReference type="ChEBI" id="CHEBI:18248"/>
    </ligandPart>
</feature>
<evidence type="ECO:0000256" key="1">
    <source>
        <dbReference type="ARBA" id="ARBA00022617"/>
    </source>
</evidence>
<keyword evidence="1 4" id="KW-0349">Heme</keyword>
<protein>
    <submittedName>
        <fullName evidence="6">Pisatin demethylase</fullName>
    </submittedName>
</protein>
<keyword evidence="7" id="KW-1185">Reference proteome</keyword>
<dbReference type="PANTHER" id="PTHR24305">
    <property type="entry name" value="CYTOCHROME P450"/>
    <property type="match status" value="1"/>
</dbReference>
<evidence type="ECO:0000313" key="6">
    <source>
        <dbReference type="EMBL" id="KAK3312760.1"/>
    </source>
</evidence>
<dbReference type="PANTHER" id="PTHR24305:SF168">
    <property type="entry name" value="P450, PUTATIVE (EUROFUNG)-RELATED"/>
    <property type="match status" value="1"/>
</dbReference>
<comment type="caution">
    <text evidence="6">The sequence shown here is derived from an EMBL/GenBank/DDBJ whole genome shotgun (WGS) entry which is preliminary data.</text>
</comment>
<evidence type="ECO:0000256" key="4">
    <source>
        <dbReference type="PIRSR" id="PIRSR602401-1"/>
    </source>
</evidence>
<dbReference type="GO" id="GO:0004497">
    <property type="term" value="F:monooxygenase activity"/>
    <property type="evidence" value="ECO:0007669"/>
    <property type="project" value="InterPro"/>
</dbReference>
<keyword evidence="3 4" id="KW-0408">Iron</keyword>